<reference evidence="1 2" key="1">
    <citation type="submission" date="2019-09" db="EMBL/GenBank/DDBJ databases">
        <title>Goodfellowia gen. nov., a new genus of the Pseudonocardineae related to Actinoalloteichus, containing Goodfellowia coeruleoviolacea gen. nov., comb. nov. gen. nov., comb. nov.</title>
        <authorList>
            <person name="Labeda D."/>
        </authorList>
    </citation>
    <scope>NUCLEOTIDE SEQUENCE [LARGE SCALE GENOMIC DNA]</scope>
    <source>
        <strain evidence="1 2">AN110305</strain>
    </source>
</reference>
<organism evidence="1 2">
    <name type="scientific">Solihabitans fulvus</name>
    <dbReference type="NCBI Taxonomy" id="1892852"/>
    <lineage>
        <taxon>Bacteria</taxon>
        <taxon>Bacillati</taxon>
        <taxon>Actinomycetota</taxon>
        <taxon>Actinomycetes</taxon>
        <taxon>Pseudonocardiales</taxon>
        <taxon>Pseudonocardiaceae</taxon>
        <taxon>Solihabitans</taxon>
    </lineage>
</organism>
<comment type="caution">
    <text evidence="1">The sequence shown here is derived from an EMBL/GenBank/DDBJ whole genome shotgun (WGS) entry which is preliminary data.</text>
</comment>
<evidence type="ECO:0000313" key="2">
    <source>
        <dbReference type="Proteomes" id="UP000323454"/>
    </source>
</evidence>
<dbReference type="AlphaFoldDB" id="A0A5B2XGB9"/>
<dbReference type="Proteomes" id="UP000323454">
    <property type="component" value="Unassembled WGS sequence"/>
</dbReference>
<dbReference type="RefSeq" id="WP_149849514.1">
    <property type="nucleotide sequence ID" value="NZ_VUOB01000020.1"/>
</dbReference>
<gene>
    <name evidence="1" type="ORF">F0L68_11585</name>
</gene>
<protein>
    <submittedName>
        <fullName evidence="1">Uncharacterized protein</fullName>
    </submittedName>
</protein>
<keyword evidence="2" id="KW-1185">Reference proteome</keyword>
<dbReference type="OrthoDB" id="4308266at2"/>
<proteinExistence type="predicted"/>
<name>A0A5B2XGB9_9PSEU</name>
<evidence type="ECO:0000313" key="1">
    <source>
        <dbReference type="EMBL" id="KAA2262857.1"/>
    </source>
</evidence>
<reference evidence="1 2" key="2">
    <citation type="submission" date="2019-09" db="EMBL/GenBank/DDBJ databases">
        <authorList>
            <person name="Jin C."/>
        </authorList>
    </citation>
    <scope>NUCLEOTIDE SEQUENCE [LARGE SCALE GENOMIC DNA]</scope>
    <source>
        <strain evidence="1 2">AN110305</strain>
    </source>
</reference>
<accession>A0A5B2XGB9</accession>
<dbReference type="EMBL" id="VUOB01000020">
    <property type="protein sequence ID" value="KAA2262857.1"/>
    <property type="molecule type" value="Genomic_DNA"/>
</dbReference>
<sequence>MPAIVVAEPLGIACVFSDGRSAAFTLAPPLRTRLARDLLAGLAEMVHPHGTVDSGKTVDHYMVALRDMAGALHAGGFTGGAADLSRPRVAEYWMGTTYAREAATRQMLASLDIQTGCLQARTRALVNGRPYNQPPSTTPLAPYSDAEWSRLISACRDLVDAAFAAHTTALAAAAAGRDPREAGWSPDNVRWLLTHLGPVTGRRVGEHVGVCGWTVLHSWRGLPAARAELFPESDVVLAYRLLFGAYSGIVPDGIDALGLSDIDWAGDASVLLSYVKRRTAAESLTLPKPAVRLLTRWLEHSALLRQFAPPELGGELWLRYCANGSGTATGHAMVRAGKFDPITVTRWVARRGLTADDGGPLPIRLHRIRTTFEARRDRRAWNGSARATIDPNHSPQVEGDHYLSAATAAQRDAVDAIIEDAQADMLRRAHPPTVLTAAETDALVRDYPRLVTQLGLDDTVIAELVGGQRDVFTAACADQLAGLHGPKGQPCPARPWVCLLCPLAVFTPRHAANLLRLKAFFARQWRQMPAEQFMAVFGPYAQRVEEILHHYATPVLTDATGQVADTDTELPALRPEETTS</sequence>